<keyword evidence="1" id="KW-0812">Transmembrane</keyword>
<dbReference type="EMBL" id="UINC01113454">
    <property type="protein sequence ID" value="SVC83071.1"/>
    <property type="molecule type" value="Genomic_DNA"/>
</dbReference>
<proteinExistence type="predicted"/>
<protein>
    <submittedName>
        <fullName evidence="2">Uncharacterized protein</fullName>
    </submittedName>
</protein>
<keyword evidence="1" id="KW-0472">Membrane</keyword>
<feature type="transmembrane region" description="Helical" evidence="1">
    <location>
        <begin position="6"/>
        <end position="26"/>
    </location>
</feature>
<gene>
    <name evidence="2" type="ORF">METZ01_LOCUS335925</name>
</gene>
<sequence length="32" mass="3346">MTLASFLSFCTSSATFATLIPLFLFGGSSTLI</sequence>
<evidence type="ECO:0000313" key="2">
    <source>
        <dbReference type="EMBL" id="SVC83071.1"/>
    </source>
</evidence>
<dbReference type="AlphaFoldDB" id="A0A382QFP5"/>
<keyword evidence="1" id="KW-1133">Transmembrane helix</keyword>
<name>A0A382QFP5_9ZZZZ</name>
<organism evidence="2">
    <name type="scientific">marine metagenome</name>
    <dbReference type="NCBI Taxonomy" id="408172"/>
    <lineage>
        <taxon>unclassified sequences</taxon>
        <taxon>metagenomes</taxon>
        <taxon>ecological metagenomes</taxon>
    </lineage>
</organism>
<evidence type="ECO:0000256" key="1">
    <source>
        <dbReference type="SAM" id="Phobius"/>
    </source>
</evidence>
<accession>A0A382QFP5</accession>
<reference evidence="2" key="1">
    <citation type="submission" date="2018-05" db="EMBL/GenBank/DDBJ databases">
        <authorList>
            <person name="Lanie J.A."/>
            <person name="Ng W.-L."/>
            <person name="Kazmierczak K.M."/>
            <person name="Andrzejewski T.M."/>
            <person name="Davidsen T.M."/>
            <person name="Wayne K.J."/>
            <person name="Tettelin H."/>
            <person name="Glass J.I."/>
            <person name="Rusch D."/>
            <person name="Podicherti R."/>
            <person name="Tsui H.-C.T."/>
            <person name="Winkler M.E."/>
        </authorList>
    </citation>
    <scope>NUCLEOTIDE SEQUENCE</scope>
</reference>